<evidence type="ECO:0000259" key="7">
    <source>
        <dbReference type="SMART" id="SM00385"/>
    </source>
</evidence>
<feature type="domain" description="Cyclin-like" evidence="7">
    <location>
        <begin position="150"/>
        <end position="236"/>
    </location>
</feature>
<evidence type="ECO:0000256" key="4">
    <source>
        <dbReference type="ARBA" id="ARBA00032419"/>
    </source>
</evidence>
<organism evidence="8 9">
    <name type="scientific">Neogobius melanostomus</name>
    <name type="common">round goby</name>
    <dbReference type="NCBI Taxonomy" id="47308"/>
    <lineage>
        <taxon>Eukaryota</taxon>
        <taxon>Metazoa</taxon>
        <taxon>Chordata</taxon>
        <taxon>Craniata</taxon>
        <taxon>Vertebrata</taxon>
        <taxon>Euteleostomi</taxon>
        <taxon>Actinopterygii</taxon>
        <taxon>Neopterygii</taxon>
        <taxon>Teleostei</taxon>
        <taxon>Neoteleostei</taxon>
        <taxon>Acanthomorphata</taxon>
        <taxon>Gobiaria</taxon>
        <taxon>Gobiiformes</taxon>
        <taxon>Gobioidei</taxon>
        <taxon>Gobiidae</taxon>
        <taxon>Benthophilinae</taxon>
        <taxon>Neogobiini</taxon>
        <taxon>Neogobius</taxon>
    </lineage>
</organism>
<comment type="function">
    <text evidence="5">May be an activating cyclin for the cyclin-associated kinase CDK10.</text>
</comment>
<dbReference type="AlphaFoldDB" id="A0A8C6TVS6"/>
<dbReference type="PIRSF" id="PIRSF028758">
    <property type="entry name" value="Cyclin, C/H/G types"/>
    <property type="match status" value="1"/>
</dbReference>
<dbReference type="InterPro" id="IPR043198">
    <property type="entry name" value="Cyclin/Ssn8"/>
</dbReference>
<dbReference type="InterPro" id="IPR036915">
    <property type="entry name" value="Cyclin-like_sf"/>
</dbReference>
<dbReference type="InterPro" id="IPR006671">
    <property type="entry name" value="Cyclin_N"/>
</dbReference>
<dbReference type="GO" id="GO:0006357">
    <property type="term" value="P:regulation of transcription by RNA polymerase II"/>
    <property type="evidence" value="ECO:0007669"/>
    <property type="project" value="InterPro"/>
</dbReference>
<comment type="similarity">
    <text evidence="1">Belongs to the cyclin family. Cyclin-like FAM58 subfamily.</text>
</comment>
<dbReference type="FunFam" id="1.10.472.10:FF:000179">
    <property type="entry name" value="Cyclin Q"/>
    <property type="match status" value="1"/>
</dbReference>
<protein>
    <recommendedName>
        <fullName evidence="2">Cyclin-Q</fullName>
    </recommendedName>
    <alternativeName>
        <fullName evidence="4">Cyclin-related protein FAM58A</fullName>
    </alternativeName>
</protein>
<dbReference type="CDD" id="cd20535">
    <property type="entry name" value="CYCLIN_CCNM_CCNQ_rpt2"/>
    <property type="match status" value="1"/>
</dbReference>
<dbReference type="FunFam" id="1.10.472.10:FF:000042">
    <property type="entry name" value="FAM58A isoform 1"/>
    <property type="match status" value="1"/>
</dbReference>
<dbReference type="Gene3D" id="1.10.472.10">
    <property type="entry name" value="Cyclin-like"/>
    <property type="match status" value="2"/>
</dbReference>
<evidence type="ECO:0000313" key="9">
    <source>
        <dbReference type="Proteomes" id="UP000694523"/>
    </source>
</evidence>
<proteinExistence type="inferred from homology"/>
<dbReference type="Ensembl" id="ENSNMLT00000028768.1">
    <property type="protein sequence ID" value="ENSNMLP00000025734.1"/>
    <property type="gene ID" value="ENSNMLG00000016421.1"/>
</dbReference>
<evidence type="ECO:0000256" key="2">
    <source>
        <dbReference type="ARBA" id="ARBA00019501"/>
    </source>
</evidence>
<evidence type="ECO:0000256" key="3">
    <source>
        <dbReference type="ARBA" id="ARBA00023127"/>
    </source>
</evidence>
<dbReference type="SUPFAM" id="SSF47954">
    <property type="entry name" value="Cyclin-like"/>
    <property type="match status" value="2"/>
</dbReference>
<evidence type="ECO:0000256" key="6">
    <source>
        <dbReference type="RuleBase" id="RU000383"/>
    </source>
</evidence>
<keyword evidence="9" id="KW-1185">Reference proteome</keyword>
<dbReference type="InterPro" id="IPR048055">
    <property type="entry name" value="Cyclin-Q_first_cyclin_box"/>
</dbReference>
<reference evidence="8" key="2">
    <citation type="submission" date="2025-09" db="UniProtKB">
        <authorList>
            <consortium name="Ensembl"/>
        </authorList>
    </citation>
    <scope>IDENTIFICATION</scope>
</reference>
<evidence type="ECO:0000313" key="8">
    <source>
        <dbReference type="Ensembl" id="ENSNMLP00000025734.1"/>
    </source>
</evidence>
<name>A0A8C6TVS6_9GOBI</name>
<feature type="domain" description="Cyclin-like" evidence="7">
    <location>
        <begin position="32"/>
        <end position="130"/>
    </location>
</feature>
<dbReference type="Pfam" id="PF00134">
    <property type="entry name" value="Cyclin_N"/>
    <property type="match status" value="1"/>
</dbReference>
<dbReference type="InterPro" id="IPR013763">
    <property type="entry name" value="Cyclin-like_dom"/>
</dbReference>
<dbReference type="GO" id="GO:0016538">
    <property type="term" value="F:cyclin-dependent protein serine/threonine kinase regulator activity"/>
    <property type="evidence" value="ECO:0007669"/>
    <property type="project" value="InterPro"/>
</dbReference>
<dbReference type="PANTHER" id="PTHR10026">
    <property type="entry name" value="CYCLIN"/>
    <property type="match status" value="1"/>
</dbReference>
<accession>A0A8C6TVS6</accession>
<evidence type="ECO:0000256" key="5">
    <source>
        <dbReference type="ARBA" id="ARBA00057521"/>
    </source>
</evidence>
<sequence length="245" mass="28285">MAGTSSRLSLVRTGGARESSDRDMKTCFRVCRFIMEAGVKLGMRSVPVATACVLYHRFCERVDIRAYEPFLVAMSCIYLAGKVEEQHLRTRDIINVSHRYFHGGSAPLECDQEFWDLRDSVVQCELLILRQLDFHVSFEHPHKYLLHYVLSVRSLVNRHAWTRCPVAETAWALLRDCYHGDMCLRHSPRHMAVSALYLALHSYGLELPRGDKEWWQVLCADMKRAHIDAVISDLLQLYDLEAKCV</sequence>
<dbReference type="Proteomes" id="UP000694523">
    <property type="component" value="Unplaced"/>
</dbReference>
<keyword evidence="3 6" id="KW-0195">Cyclin</keyword>
<dbReference type="InterPro" id="IPR048053">
    <property type="entry name" value="Cyclin-Q_second_cyclin_box"/>
</dbReference>
<dbReference type="SMART" id="SM00385">
    <property type="entry name" value="CYCLIN"/>
    <property type="match status" value="2"/>
</dbReference>
<evidence type="ECO:0000256" key="1">
    <source>
        <dbReference type="ARBA" id="ARBA00010390"/>
    </source>
</evidence>
<reference evidence="8" key="1">
    <citation type="submission" date="2025-08" db="UniProtKB">
        <authorList>
            <consortium name="Ensembl"/>
        </authorList>
    </citation>
    <scope>IDENTIFICATION</scope>
</reference>
<dbReference type="CDD" id="cd20534">
    <property type="entry name" value="CYCLIN_CCNM_CCNQ_rpt1"/>
    <property type="match status" value="1"/>
</dbReference>